<dbReference type="Proteomes" id="UP000292957">
    <property type="component" value="Unassembled WGS sequence"/>
</dbReference>
<accession>A0A4Q9MAU7</accession>
<dbReference type="AlphaFoldDB" id="A0A4Q9MAU7"/>
<dbReference type="OrthoDB" id="2986010at2759"/>
<protein>
    <submittedName>
        <fullName evidence="1">Uncharacterized protein</fullName>
    </submittedName>
</protein>
<reference evidence="1" key="1">
    <citation type="submission" date="2019-01" db="EMBL/GenBank/DDBJ databases">
        <title>Draft genome sequences of three monokaryotic isolates of the white-rot basidiomycete fungus Dichomitus squalens.</title>
        <authorList>
            <consortium name="DOE Joint Genome Institute"/>
            <person name="Lopez S.C."/>
            <person name="Andreopoulos B."/>
            <person name="Pangilinan J."/>
            <person name="Lipzen A."/>
            <person name="Riley R."/>
            <person name="Ahrendt S."/>
            <person name="Ng V."/>
            <person name="Barry K."/>
            <person name="Daum C."/>
            <person name="Grigoriev I.V."/>
            <person name="Hilden K.S."/>
            <person name="Makela M.R."/>
            <person name="de Vries R.P."/>
        </authorList>
    </citation>
    <scope>NUCLEOTIDE SEQUENCE [LARGE SCALE GENOMIC DNA]</scope>
    <source>
        <strain evidence="1">OM18370.1</strain>
    </source>
</reference>
<gene>
    <name evidence="1" type="ORF">BD311DRAFT_561779</name>
</gene>
<proteinExistence type="predicted"/>
<evidence type="ECO:0000313" key="1">
    <source>
        <dbReference type="EMBL" id="TBU24364.1"/>
    </source>
</evidence>
<organism evidence="1">
    <name type="scientific">Dichomitus squalens</name>
    <dbReference type="NCBI Taxonomy" id="114155"/>
    <lineage>
        <taxon>Eukaryota</taxon>
        <taxon>Fungi</taxon>
        <taxon>Dikarya</taxon>
        <taxon>Basidiomycota</taxon>
        <taxon>Agaricomycotina</taxon>
        <taxon>Agaricomycetes</taxon>
        <taxon>Polyporales</taxon>
        <taxon>Polyporaceae</taxon>
        <taxon>Dichomitus</taxon>
    </lineage>
</organism>
<name>A0A4Q9MAU7_9APHY</name>
<sequence length="158" mass="17782">MSQEQPATERPVTVVALPQDLPSPVTPAVAPPAMDSPRVRLRRPDSVVSVTGHWPVPHVMVYYREIKIAWGRDAIAQMTKQDFMKWLFVSFVWSPPEPGVAFDNSHYEGSSFARNAVLFGTFYHTTGKDDWGPVMLGSLGWSEMIQNVVRIELVYHEG</sequence>
<dbReference type="EMBL" id="ML143481">
    <property type="protein sequence ID" value="TBU24364.1"/>
    <property type="molecule type" value="Genomic_DNA"/>
</dbReference>